<evidence type="ECO:0000313" key="1">
    <source>
        <dbReference type="EMBL" id="MCQ4043964.1"/>
    </source>
</evidence>
<gene>
    <name evidence="1" type="ORF">NON19_18520</name>
</gene>
<reference evidence="1 2" key="1">
    <citation type="submission" date="2022-06" db="EMBL/GenBank/DDBJ databases">
        <title>Draft genome sequence of type strain Streptomyces rubrisoli DSM 42083.</title>
        <authorList>
            <person name="Duangmal K."/>
            <person name="Klaysubun C."/>
        </authorList>
    </citation>
    <scope>NUCLEOTIDE SEQUENCE [LARGE SCALE GENOMIC DNA]</scope>
    <source>
        <strain evidence="1 2">DSM 42083</strain>
    </source>
</reference>
<sequence length="68" mass="6765">MSDGAIVDDVPLVPGSLLHLGCGRTGLPLRADTATDLVPLGGDPFEGLPALGPSARAAEAAWTGALSR</sequence>
<accession>A0ABT1PF49</accession>
<comment type="caution">
    <text evidence="1">The sequence shown here is derived from an EMBL/GenBank/DDBJ whole genome shotgun (WGS) entry which is preliminary data.</text>
</comment>
<protein>
    <submittedName>
        <fullName evidence="1">Uncharacterized protein</fullName>
    </submittedName>
</protein>
<dbReference type="RefSeq" id="WP_255929510.1">
    <property type="nucleotide sequence ID" value="NZ_JANFNH010000021.1"/>
</dbReference>
<name>A0ABT1PF49_9ACTN</name>
<organism evidence="1 2">
    <name type="scientific">Streptantibioticus rubrisoli</name>
    <dbReference type="NCBI Taxonomy" id="1387313"/>
    <lineage>
        <taxon>Bacteria</taxon>
        <taxon>Bacillati</taxon>
        <taxon>Actinomycetota</taxon>
        <taxon>Actinomycetes</taxon>
        <taxon>Kitasatosporales</taxon>
        <taxon>Streptomycetaceae</taxon>
        <taxon>Streptantibioticus</taxon>
    </lineage>
</organism>
<keyword evidence="2" id="KW-1185">Reference proteome</keyword>
<dbReference type="EMBL" id="JANFNH010000021">
    <property type="protein sequence ID" value="MCQ4043964.1"/>
    <property type="molecule type" value="Genomic_DNA"/>
</dbReference>
<dbReference type="Proteomes" id="UP001206206">
    <property type="component" value="Unassembled WGS sequence"/>
</dbReference>
<proteinExistence type="predicted"/>
<evidence type="ECO:0000313" key="2">
    <source>
        <dbReference type="Proteomes" id="UP001206206"/>
    </source>
</evidence>